<name>E2BTK3_HARSA</name>
<dbReference type="FunCoup" id="E2BTK3">
    <property type="interactions" value="45"/>
</dbReference>
<feature type="transmembrane region" description="Helical" evidence="10">
    <location>
        <begin position="123"/>
        <end position="142"/>
    </location>
</feature>
<keyword evidence="8 11" id="KW-0675">Receptor</keyword>
<keyword evidence="7 10" id="KW-0472">Membrane</keyword>
<dbReference type="PANTHER" id="PTHR21137">
    <property type="entry name" value="ODORANT RECEPTOR"/>
    <property type="match status" value="1"/>
</dbReference>
<sequence length="146" mass="16910">LAYREWLPYDYSSNILFCVTYFHQMISLTAASIVNVACDNIICGLLLHICCQIEILECRLKKSLHNQTDFGECVLLHNHIYKFACTINKEFKFIIAVQFIVSTLVVCSNLYRLAKTELSVQYISQAVYTVCMLIQILIYCWYGNEV</sequence>
<dbReference type="GO" id="GO:0004984">
    <property type="term" value="F:olfactory receptor activity"/>
    <property type="evidence" value="ECO:0007669"/>
    <property type="project" value="InterPro"/>
</dbReference>
<dbReference type="GO" id="GO:0005549">
    <property type="term" value="F:odorant binding"/>
    <property type="evidence" value="ECO:0007669"/>
    <property type="project" value="InterPro"/>
</dbReference>
<evidence type="ECO:0000256" key="4">
    <source>
        <dbReference type="ARBA" id="ARBA00022692"/>
    </source>
</evidence>
<evidence type="ECO:0000256" key="7">
    <source>
        <dbReference type="ARBA" id="ARBA00023136"/>
    </source>
</evidence>
<gene>
    <name evidence="11" type="ORF">EAI_15755</name>
</gene>
<evidence type="ECO:0000256" key="6">
    <source>
        <dbReference type="ARBA" id="ARBA00022989"/>
    </source>
</evidence>
<dbReference type="PANTHER" id="PTHR21137:SF35">
    <property type="entry name" value="ODORANT RECEPTOR 19A-RELATED"/>
    <property type="match status" value="1"/>
</dbReference>
<feature type="non-terminal residue" evidence="11">
    <location>
        <position position="1"/>
    </location>
</feature>
<reference evidence="11 12" key="1">
    <citation type="journal article" date="2010" name="Science">
        <title>Genomic comparison of the ants Camponotus floridanus and Harpegnathos saltator.</title>
        <authorList>
            <person name="Bonasio R."/>
            <person name="Zhang G."/>
            <person name="Ye C."/>
            <person name="Mutti N.S."/>
            <person name="Fang X."/>
            <person name="Qin N."/>
            <person name="Donahue G."/>
            <person name="Yang P."/>
            <person name="Li Q."/>
            <person name="Li C."/>
            <person name="Zhang P."/>
            <person name="Huang Z."/>
            <person name="Berger S.L."/>
            <person name="Reinberg D."/>
            <person name="Wang J."/>
            <person name="Liebig J."/>
        </authorList>
    </citation>
    <scope>NUCLEOTIDE SEQUENCE [LARGE SCALE GENOMIC DNA]</scope>
    <source>
        <strain evidence="11 12">R22 G/1</strain>
    </source>
</reference>
<dbReference type="GO" id="GO:0005886">
    <property type="term" value="C:plasma membrane"/>
    <property type="evidence" value="ECO:0007669"/>
    <property type="project" value="UniProtKB-SubCell"/>
</dbReference>
<dbReference type="InParanoid" id="E2BTK3"/>
<keyword evidence="4 10" id="KW-0812">Transmembrane</keyword>
<protein>
    <submittedName>
        <fullName evidence="11">Putative odorant receptor 71a</fullName>
    </submittedName>
</protein>
<dbReference type="InterPro" id="IPR004117">
    <property type="entry name" value="7tm6_olfct_rcpt"/>
</dbReference>
<dbReference type="AlphaFoldDB" id="E2BTK3"/>
<dbReference type="Pfam" id="PF02949">
    <property type="entry name" value="7tm_6"/>
    <property type="match status" value="1"/>
</dbReference>
<dbReference type="OrthoDB" id="6597368at2759"/>
<feature type="non-terminal residue" evidence="11">
    <location>
        <position position="146"/>
    </location>
</feature>
<dbReference type="GO" id="GO:0007165">
    <property type="term" value="P:signal transduction"/>
    <property type="evidence" value="ECO:0007669"/>
    <property type="project" value="UniProtKB-KW"/>
</dbReference>
<accession>E2BTK3</accession>
<evidence type="ECO:0000256" key="8">
    <source>
        <dbReference type="ARBA" id="ARBA00023170"/>
    </source>
</evidence>
<dbReference type="OMA" id="ACTINKE"/>
<comment type="subcellular location">
    <subcellularLocation>
        <location evidence="1">Cell membrane</location>
        <topology evidence="1">Multi-pass membrane protein</topology>
    </subcellularLocation>
</comment>
<evidence type="ECO:0000256" key="5">
    <source>
        <dbReference type="ARBA" id="ARBA00022725"/>
    </source>
</evidence>
<organism evidence="12">
    <name type="scientific">Harpegnathos saltator</name>
    <name type="common">Jerdon's jumping ant</name>
    <dbReference type="NCBI Taxonomy" id="610380"/>
    <lineage>
        <taxon>Eukaryota</taxon>
        <taxon>Metazoa</taxon>
        <taxon>Ecdysozoa</taxon>
        <taxon>Arthropoda</taxon>
        <taxon>Hexapoda</taxon>
        <taxon>Insecta</taxon>
        <taxon>Pterygota</taxon>
        <taxon>Neoptera</taxon>
        <taxon>Endopterygota</taxon>
        <taxon>Hymenoptera</taxon>
        <taxon>Apocrita</taxon>
        <taxon>Aculeata</taxon>
        <taxon>Formicoidea</taxon>
        <taxon>Formicidae</taxon>
        <taxon>Ponerinae</taxon>
        <taxon>Ponerini</taxon>
        <taxon>Harpegnathos</taxon>
    </lineage>
</organism>
<keyword evidence="3" id="KW-0716">Sensory transduction</keyword>
<evidence type="ECO:0000256" key="1">
    <source>
        <dbReference type="ARBA" id="ARBA00004651"/>
    </source>
</evidence>
<keyword evidence="9" id="KW-0807">Transducer</keyword>
<keyword evidence="2" id="KW-1003">Cell membrane</keyword>
<evidence type="ECO:0000256" key="10">
    <source>
        <dbReference type="SAM" id="Phobius"/>
    </source>
</evidence>
<evidence type="ECO:0000256" key="3">
    <source>
        <dbReference type="ARBA" id="ARBA00022606"/>
    </source>
</evidence>
<keyword evidence="12" id="KW-1185">Reference proteome</keyword>
<dbReference type="Proteomes" id="UP000008237">
    <property type="component" value="Unassembled WGS sequence"/>
</dbReference>
<keyword evidence="6 10" id="KW-1133">Transmembrane helix</keyword>
<keyword evidence="5" id="KW-0552">Olfaction</keyword>
<evidence type="ECO:0000313" key="12">
    <source>
        <dbReference type="Proteomes" id="UP000008237"/>
    </source>
</evidence>
<dbReference type="EMBL" id="GL450439">
    <property type="protein sequence ID" value="EFN80978.1"/>
    <property type="molecule type" value="Genomic_DNA"/>
</dbReference>
<evidence type="ECO:0000313" key="11">
    <source>
        <dbReference type="EMBL" id="EFN80978.1"/>
    </source>
</evidence>
<evidence type="ECO:0000256" key="9">
    <source>
        <dbReference type="ARBA" id="ARBA00023224"/>
    </source>
</evidence>
<evidence type="ECO:0000256" key="2">
    <source>
        <dbReference type="ARBA" id="ARBA00022475"/>
    </source>
</evidence>
<feature type="transmembrane region" description="Helical" evidence="10">
    <location>
        <begin position="91"/>
        <end position="111"/>
    </location>
</feature>
<proteinExistence type="predicted"/>